<protein>
    <submittedName>
        <fullName evidence="2">Uncharacterized protein</fullName>
    </submittedName>
</protein>
<dbReference type="Proteomes" id="UP000053235">
    <property type="component" value="Unassembled WGS sequence"/>
</dbReference>
<dbReference type="STRING" id="388408.LAX5112_04671"/>
<organism evidence="2 3">
    <name type="scientific">Roseibium alexandrii</name>
    <dbReference type="NCBI Taxonomy" id="388408"/>
    <lineage>
        <taxon>Bacteria</taxon>
        <taxon>Pseudomonadati</taxon>
        <taxon>Pseudomonadota</taxon>
        <taxon>Alphaproteobacteria</taxon>
        <taxon>Hyphomicrobiales</taxon>
        <taxon>Stappiaceae</taxon>
        <taxon>Roseibium</taxon>
    </lineage>
</organism>
<reference evidence="3" key="1">
    <citation type="submission" date="2015-07" db="EMBL/GenBank/DDBJ databases">
        <authorList>
            <person name="Rodrigo-Torres Lidia"/>
            <person name="Arahal R.David."/>
        </authorList>
    </citation>
    <scope>NUCLEOTIDE SEQUENCE [LARGE SCALE GENOMIC DNA]</scope>
    <source>
        <strain evidence="3">CECT 5112</strain>
    </source>
</reference>
<keyword evidence="1" id="KW-1133">Transmembrane helix</keyword>
<sequence>MAMALTKHPLSIWMWVPAAVNVARGLVIIAGVLEGRAILLGIAIGVNFIVTGGAMIVVANMIEVED</sequence>
<dbReference type="EMBL" id="CXWD01000028">
    <property type="protein sequence ID" value="CTQ76681.1"/>
    <property type="molecule type" value="Genomic_DNA"/>
</dbReference>
<feature type="transmembrane region" description="Helical" evidence="1">
    <location>
        <begin position="12"/>
        <end position="32"/>
    </location>
</feature>
<feature type="transmembrane region" description="Helical" evidence="1">
    <location>
        <begin position="38"/>
        <end position="62"/>
    </location>
</feature>
<keyword evidence="1" id="KW-0472">Membrane</keyword>
<evidence type="ECO:0000256" key="1">
    <source>
        <dbReference type="SAM" id="Phobius"/>
    </source>
</evidence>
<dbReference type="AlphaFoldDB" id="A0A0M7AQ92"/>
<accession>A0A0M7AQ92</accession>
<evidence type="ECO:0000313" key="2">
    <source>
        <dbReference type="EMBL" id="CTQ76681.1"/>
    </source>
</evidence>
<keyword evidence="3" id="KW-1185">Reference proteome</keyword>
<proteinExistence type="predicted"/>
<gene>
    <name evidence="2" type="ORF">LAX5112_04671</name>
</gene>
<name>A0A0M7AQ92_9HYPH</name>
<evidence type="ECO:0000313" key="3">
    <source>
        <dbReference type="Proteomes" id="UP000053235"/>
    </source>
</evidence>
<keyword evidence="1" id="KW-0812">Transmembrane</keyword>